<accession>A0ACA9LAK3</accession>
<keyword evidence="2" id="KW-1185">Reference proteome</keyword>
<protein>
    <submittedName>
        <fullName evidence="1">11833_t:CDS:1</fullName>
    </submittedName>
</protein>
<dbReference type="Proteomes" id="UP000789860">
    <property type="component" value="Unassembled WGS sequence"/>
</dbReference>
<dbReference type="EMBL" id="CAJVPM010005066">
    <property type="protein sequence ID" value="CAG8520051.1"/>
    <property type="molecule type" value="Genomic_DNA"/>
</dbReference>
<sequence length="648" mass="75908">MHGLNLRTKVQIFNRLLYTDFKTINTIITQTKKPFRKYFQPSYTFSRNIFDISLPNKNEFIQALRKQSFDTEPVNTIKRDKADKHKKDTEAAKAFNKINETEFSRFDKLQTLEFYKNLNNSYSLKRFYLNLITCLLRQCANHDRLDLVDLIFKQFVKDIENNPNKHLIGISTINVWNMFASIYYERGLSEEVEIMFNSMSKYTVSPNAKTFSILIKSMAKSKNPDYCFTIIEKSIMKGLKLKSGTLNILLNSCLSSQQPFNQQQQKSINIILDLMSHWNVGPNGKTFEILLIHCRDFDNLEKIWSNIVNLGFHNDQTLHIEIIKTCLRLSSSSIRSRKEGLSKCFDYLLRLNRISQGELAIGAYNIFLKSCAYHNDLIRGIRVMEMMWSKNLEPQFKGYNNLLNTIRTITFQNISSCNLAQRSMINNICREYLWIILNGMFSFPKTRTMPRRLINSIILTLGRVGDIRGLIEFYEARINLENLNNELNVVNQTISNIFAMRTDHIPLDISFFNIFLKEISSSSNQIASLEMFDRLPNYIEPNNDTIEYLFFSIKNSLDFKKFGSQFCEALIRQRTNVDSELMKGIFQRMYQRIVGHNRDFIGEVDINEFYWVYVSGYIAREIINVYNGQDLIECLKTLKMFEIKSESS</sequence>
<name>A0ACA9LAK3_9GLOM</name>
<proteinExistence type="predicted"/>
<organism evidence="1 2">
    <name type="scientific">Scutellospora calospora</name>
    <dbReference type="NCBI Taxonomy" id="85575"/>
    <lineage>
        <taxon>Eukaryota</taxon>
        <taxon>Fungi</taxon>
        <taxon>Fungi incertae sedis</taxon>
        <taxon>Mucoromycota</taxon>
        <taxon>Glomeromycotina</taxon>
        <taxon>Glomeromycetes</taxon>
        <taxon>Diversisporales</taxon>
        <taxon>Gigasporaceae</taxon>
        <taxon>Scutellospora</taxon>
    </lineage>
</organism>
<comment type="caution">
    <text evidence="1">The sequence shown here is derived from an EMBL/GenBank/DDBJ whole genome shotgun (WGS) entry which is preliminary data.</text>
</comment>
<gene>
    <name evidence="1" type="ORF">SCALOS_LOCUS4030</name>
</gene>
<evidence type="ECO:0000313" key="1">
    <source>
        <dbReference type="EMBL" id="CAG8520051.1"/>
    </source>
</evidence>
<reference evidence="1" key="1">
    <citation type="submission" date="2021-06" db="EMBL/GenBank/DDBJ databases">
        <authorList>
            <person name="Kallberg Y."/>
            <person name="Tangrot J."/>
            <person name="Rosling A."/>
        </authorList>
    </citation>
    <scope>NUCLEOTIDE SEQUENCE</scope>
    <source>
        <strain evidence="1">AU212A</strain>
    </source>
</reference>
<evidence type="ECO:0000313" key="2">
    <source>
        <dbReference type="Proteomes" id="UP000789860"/>
    </source>
</evidence>